<feature type="compositionally biased region" description="Basic and acidic residues" evidence="2">
    <location>
        <begin position="312"/>
        <end position="333"/>
    </location>
</feature>
<comment type="caution">
    <text evidence="3">The sequence shown here is derived from an EMBL/GenBank/DDBJ whole genome shotgun (WGS) entry which is preliminary data.</text>
</comment>
<dbReference type="OrthoDB" id="21643at2759"/>
<feature type="region of interest" description="Disordered" evidence="2">
    <location>
        <begin position="24"/>
        <end position="268"/>
    </location>
</feature>
<feature type="compositionally biased region" description="Polar residues" evidence="2">
    <location>
        <begin position="286"/>
        <end position="296"/>
    </location>
</feature>
<feature type="compositionally biased region" description="Basic and acidic residues" evidence="2">
    <location>
        <begin position="117"/>
        <end position="135"/>
    </location>
</feature>
<organism evidence="3 4">
    <name type="scientific">Hymenochirus boettgeri</name>
    <name type="common">Congo dwarf clawed frog</name>
    <dbReference type="NCBI Taxonomy" id="247094"/>
    <lineage>
        <taxon>Eukaryota</taxon>
        <taxon>Metazoa</taxon>
        <taxon>Chordata</taxon>
        <taxon>Craniata</taxon>
        <taxon>Vertebrata</taxon>
        <taxon>Euteleostomi</taxon>
        <taxon>Amphibia</taxon>
        <taxon>Batrachia</taxon>
        <taxon>Anura</taxon>
        <taxon>Pipoidea</taxon>
        <taxon>Pipidae</taxon>
        <taxon>Pipinae</taxon>
        <taxon>Hymenochirus</taxon>
    </lineage>
</organism>
<evidence type="ECO:0000313" key="4">
    <source>
        <dbReference type="Proteomes" id="UP000812440"/>
    </source>
</evidence>
<keyword evidence="1" id="KW-0694">RNA-binding</keyword>
<dbReference type="Proteomes" id="UP000812440">
    <property type="component" value="Chromosome 4"/>
</dbReference>
<sequence length="537" mass="61555">MGTTIGTGDAKEETGVKINLVHKSKLVDQQNDQCKKLPKTQRKTESEMIKSNITTSSSSDSDDDTSSSEDRSSILPMSVRPSKCLQGPDAKIIEEKSISNKQVTVNEPVSGVLKQQDNAKRLAAMEERRKERELQKQTIQGALLKLDSQPSSKGKHVVFDSDAESDQDYTESKSSEVKSEFKEKEQNKTTKLFGSSEEESDEDDGSTDGKQFQIKSQYEGRSGEKLMHLQSRFGTDERFKMDSRFLDDSSEDEDDEERKKVAQVEKDDLSAEKKKNLDILRSLNINVEQPALSKQASKAKKFKDVNALQYDPSREDHAVFERKAEDDKKESKSQRKKKRIEAEKLPEVSSETYHEVTVDFKEVFGASKPYESTRATWDQEHEIEGVEQEDSTNSENFSFLGQKKDENTGFTFSFFQTAVEETVCNEETYNIKPIKPAKLAWLEDPRFQDSSSDGEENDEPYISKETSRSSETKPSENAMRFLFFVKGDHRLKEGPKMFFRSSNLEKEEEAWQERRDFLLEECRKRHKDAKRKVKAKQ</sequence>
<dbReference type="GO" id="GO:1902570">
    <property type="term" value="P:protein localization to nucleolus"/>
    <property type="evidence" value="ECO:0007669"/>
    <property type="project" value="TreeGrafter"/>
</dbReference>
<feature type="compositionally biased region" description="Basic and acidic residues" evidence="2">
    <location>
        <begin position="234"/>
        <end position="247"/>
    </location>
</feature>
<evidence type="ECO:0000313" key="3">
    <source>
        <dbReference type="EMBL" id="KAG8436245.1"/>
    </source>
</evidence>
<accession>A0A8T2ITG8</accession>
<feature type="region of interest" description="Disordered" evidence="2">
    <location>
        <begin position="286"/>
        <end position="348"/>
    </location>
</feature>
<dbReference type="AlphaFoldDB" id="A0A8T2ITG8"/>
<dbReference type="PANTHER" id="PTHR48029:SF1">
    <property type="entry name" value="NUCLEOLAR PROTEIN 8"/>
    <property type="match status" value="1"/>
</dbReference>
<dbReference type="GO" id="GO:0003723">
    <property type="term" value="F:RNA binding"/>
    <property type="evidence" value="ECO:0007669"/>
    <property type="project" value="UniProtKB-KW"/>
</dbReference>
<dbReference type="PANTHER" id="PTHR48029">
    <property type="entry name" value="NUCLEOLAR PROTEIN 8"/>
    <property type="match status" value="1"/>
</dbReference>
<protein>
    <recommendedName>
        <fullName evidence="5">Nucleolar protein 8</fullName>
    </recommendedName>
</protein>
<evidence type="ECO:0000256" key="1">
    <source>
        <dbReference type="ARBA" id="ARBA00022884"/>
    </source>
</evidence>
<reference evidence="3" key="1">
    <citation type="thesis" date="2020" institute="ProQuest LLC" country="789 East Eisenhower Parkway, Ann Arbor, MI, USA">
        <title>Comparative Genomics and Chromosome Evolution.</title>
        <authorList>
            <person name="Mudd A.B."/>
        </authorList>
    </citation>
    <scope>NUCLEOTIDE SEQUENCE</scope>
    <source>
        <strain evidence="3">Female2</strain>
        <tissue evidence="3">Blood</tissue>
    </source>
</reference>
<gene>
    <name evidence="3" type="ORF">GDO86_007370</name>
</gene>
<feature type="compositionally biased region" description="Basic and acidic residues" evidence="2">
    <location>
        <begin position="170"/>
        <end position="188"/>
    </location>
</feature>
<dbReference type="GO" id="GO:0005730">
    <property type="term" value="C:nucleolus"/>
    <property type="evidence" value="ECO:0007669"/>
    <property type="project" value="TreeGrafter"/>
</dbReference>
<dbReference type="EMBL" id="JAACNH010000007">
    <property type="protein sequence ID" value="KAG8436245.1"/>
    <property type="molecule type" value="Genomic_DNA"/>
</dbReference>
<evidence type="ECO:0000256" key="2">
    <source>
        <dbReference type="SAM" id="MobiDB-lite"/>
    </source>
</evidence>
<feature type="region of interest" description="Disordered" evidence="2">
    <location>
        <begin position="443"/>
        <end position="474"/>
    </location>
</feature>
<keyword evidence="4" id="KW-1185">Reference proteome</keyword>
<feature type="compositionally biased region" description="Acidic residues" evidence="2">
    <location>
        <begin position="196"/>
        <end position="206"/>
    </location>
</feature>
<feature type="compositionally biased region" description="Basic and acidic residues" evidence="2">
    <location>
        <begin position="257"/>
        <end position="268"/>
    </location>
</feature>
<feature type="compositionally biased region" description="Basic and acidic residues" evidence="2">
    <location>
        <begin position="461"/>
        <end position="474"/>
    </location>
</feature>
<evidence type="ECO:0008006" key="5">
    <source>
        <dbReference type="Google" id="ProtNLM"/>
    </source>
</evidence>
<name>A0A8T2ITG8_9PIPI</name>
<proteinExistence type="predicted"/>